<evidence type="ECO:0000313" key="2">
    <source>
        <dbReference type="WBParaSite" id="nRc.2.0.1.t47515-RA"/>
    </source>
</evidence>
<reference evidence="2" key="1">
    <citation type="submission" date="2022-11" db="UniProtKB">
        <authorList>
            <consortium name="WormBaseParasite"/>
        </authorList>
    </citation>
    <scope>IDENTIFICATION</scope>
</reference>
<organism evidence="1 2">
    <name type="scientific">Romanomermis culicivorax</name>
    <name type="common">Nematode worm</name>
    <dbReference type="NCBI Taxonomy" id="13658"/>
    <lineage>
        <taxon>Eukaryota</taxon>
        <taxon>Metazoa</taxon>
        <taxon>Ecdysozoa</taxon>
        <taxon>Nematoda</taxon>
        <taxon>Enoplea</taxon>
        <taxon>Dorylaimia</taxon>
        <taxon>Mermithida</taxon>
        <taxon>Mermithoidea</taxon>
        <taxon>Mermithidae</taxon>
        <taxon>Romanomermis</taxon>
    </lineage>
</organism>
<accession>A0A915L8R8</accession>
<proteinExistence type="predicted"/>
<evidence type="ECO:0000313" key="1">
    <source>
        <dbReference type="Proteomes" id="UP000887565"/>
    </source>
</evidence>
<dbReference type="AlphaFoldDB" id="A0A915L8R8"/>
<sequence>MTWDKATTIRCDLHSDTNDIKNQWRVGLRSDRPWRLVGGMPMPVHLPIDNWSSKPRETM</sequence>
<protein>
    <submittedName>
        <fullName evidence="2">Uncharacterized protein</fullName>
    </submittedName>
</protein>
<dbReference type="WBParaSite" id="nRc.2.0.1.t47515-RA">
    <property type="protein sequence ID" value="nRc.2.0.1.t47515-RA"/>
    <property type="gene ID" value="nRc.2.0.1.g47515"/>
</dbReference>
<keyword evidence="1" id="KW-1185">Reference proteome</keyword>
<name>A0A915L8R8_ROMCU</name>
<dbReference type="Proteomes" id="UP000887565">
    <property type="component" value="Unplaced"/>
</dbReference>